<dbReference type="AlphaFoldDB" id="A0A0G1U893"/>
<evidence type="ECO:0000313" key="4">
    <source>
        <dbReference type="Proteomes" id="UP000034364"/>
    </source>
</evidence>
<gene>
    <name evidence="3" type="ORF">UX87_C0049G0009</name>
</gene>
<dbReference type="Pfam" id="PF01230">
    <property type="entry name" value="HIT"/>
    <property type="match status" value="1"/>
</dbReference>
<dbReference type="Proteomes" id="UP000034364">
    <property type="component" value="Unassembled WGS sequence"/>
</dbReference>
<dbReference type="InterPro" id="IPR011146">
    <property type="entry name" value="HIT-like"/>
</dbReference>
<accession>A0A0G1U893</accession>
<name>A0A0G1U893_9BACT</name>
<dbReference type="Gene3D" id="3.30.428.10">
    <property type="entry name" value="HIT-like"/>
    <property type="match status" value="1"/>
</dbReference>
<evidence type="ECO:0000259" key="2">
    <source>
        <dbReference type="PROSITE" id="PS51084"/>
    </source>
</evidence>
<sequence>MKTCMRFRNGHYENLYEIPQAEGYRIFDISKKISIAMRNAYNCDGTTTRQNNEPAGDQHAFHFHLHIYPRYDGDAYNINLTKKSTLSLPEERIKYVKLLKEELSNN</sequence>
<reference evidence="3 4" key="1">
    <citation type="journal article" date="2015" name="Nature">
        <title>rRNA introns, odd ribosomes, and small enigmatic genomes across a large radiation of phyla.</title>
        <authorList>
            <person name="Brown C.T."/>
            <person name="Hug L.A."/>
            <person name="Thomas B.C."/>
            <person name="Sharon I."/>
            <person name="Castelle C.J."/>
            <person name="Singh A."/>
            <person name="Wilkins M.J."/>
            <person name="Williams K.H."/>
            <person name="Banfield J.F."/>
        </authorList>
    </citation>
    <scope>NUCLEOTIDE SEQUENCE [LARGE SCALE GENOMIC DNA]</scope>
</reference>
<organism evidence="3 4">
    <name type="scientific">Candidatus Amesbacteria bacterium GW2011_GWA1_47_16</name>
    <dbReference type="NCBI Taxonomy" id="1618353"/>
    <lineage>
        <taxon>Bacteria</taxon>
        <taxon>Candidatus Amesiibacteriota</taxon>
    </lineage>
</organism>
<evidence type="ECO:0000256" key="1">
    <source>
        <dbReference type="PROSITE-ProRule" id="PRU00464"/>
    </source>
</evidence>
<feature type="short sequence motif" description="Histidine triad motif" evidence="1">
    <location>
        <begin position="62"/>
        <end position="66"/>
    </location>
</feature>
<protein>
    <submittedName>
        <fullName evidence="3">Diadenosine tetraphosphate (Ap4A) hydrolaseHIT</fullName>
    </submittedName>
</protein>
<dbReference type="GO" id="GO:0016787">
    <property type="term" value="F:hydrolase activity"/>
    <property type="evidence" value="ECO:0007669"/>
    <property type="project" value="UniProtKB-KW"/>
</dbReference>
<dbReference type="SUPFAM" id="SSF54197">
    <property type="entry name" value="HIT-like"/>
    <property type="match status" value="1"/>
</dbReference>
<keyword evidence="3" id="KW-0378">Hydrolase</keyword>
<evidence type="ECO:0000313" key="3">
    <source>
        <dbReference type="EMBL" id="KKU62408.1"/>
    </source>
</evidence>
<dbReference type="PROSITE" id="PS51084">
    <property type="entry name" value="HIT_2"/>
    <property type="match status" value="1"/>
</dbReference>
<dbReference type="EMBL" id="LCNV01000049">
    <property type="protein sequence ID" value="KKU62408.1"/>
    <property type="molecule type" value="Genomic_DNA"/>
</dbReference>
<comment type="caution">
    <text evidence="3">The sequence shown here is derived from an EMBL/GenBank/DDBJ whole genome shotgun (WGS) entry which is preliminary data.</text>
</comment>
<proteinExistence type="predicted"/>
<feature type="domain" description="HIT" evidence="2">
    <location>
        <begin position="1"/>
        <end position="77"/>
    </location>
</feature>
<dbReference type="InterPro" id="IPR036265">
    <property type="entry name" value="HIT-like_sf"/>
</dbReference>